<dbReference type="SMART" id="SM00470">
    <property type="entry name" value="ParB"/>
    <property type="match status" value="1"/>
</dbReference>
<dbReference type="EMBL" id="DYVT01000030">
    <property type="protein sequence ID" value="HJF67195.1"/>
    <property type="molecule type" value="Genomic_DNA"/>
</dbReference>
<evidence type="ECO:0000256" key="2">
    <source>
        <dbReference type="SAM" id="MobiDB-lite"/>
    </source>
</evidence>
<feature type="region of interest" description="Disordered" evidence="2">
    <location>
        <begin position="125"/>
        <end position="146"/>
    </location>
</feature>
<gene>
    <name evidence="4" type="ORF">K8V85_02690</name>
</gene>
<evidence type="ECO:0000256" key="1">
    <source>
        <dbReference type="SAM" id="Coils"/>
    </source>
</evidence>
<feature type="domain" description="ParB-like N-terminal" evidence="3">
    <location>
        <begin position="5"/>
        <end position="93"/>
    </location>
</feature>
<dbReference type="SUPFAM" id="SSF110849">
    <property type="entry name" value="ParB/Sulfiredoxin"/>
    <property type="match status" value="1"/>
</dbReference>
<reference evidence="4" key="2">
    <citation type="submission" date="2021-09" db="EMBL/GenBank/DDBJ databases">
        <authorList>
            <person name="Gilroy R."/>
        </authorList>
    </citation>
    <scope>NUCLEOTIDE SEQUENCE</scope>
    <source>
        <strain evidence="4">CHK149-3286</strain>
    </source>
</reference>
<keyword evidence="1" id="KW-0175">Coiled coil</keyword>
<reference evidence="4" key="1">
    <citation type="journal article" date="2021" name="PeerJ">
        <title>Extensive microbial diversity within the chicken gut microbiome revealed by metagenomics and culture.</title>
        <authorList>
            <person name="Gilroy R."/>
            <person name="Ravi A."/>
            <person name="Getino M."/>
            <person name="Pursley I."/>
            <person name="Horton D.L."/>
            <person name="Alikhan N.F."/>
            <person name="Baker D."/>
            <person name="Gharbi K."/>
            <person name="Hall N."/>
            <person name="Watson M."/>
            <person name="Adriaenssens E.M."/>
            <person name="Foster-Nyarko E."/>
            <person name="Jarju S."/>
            <person name="Secka A."/>
            <person name="Antonio M."/>
            <person name="Oren A."/>
            <person name="Chaudhuri R.R."/>
            <person name="La Ragione R."/>
            <person name="Hildebrand F."/>
            <person name="Pallen M.J."/>
        </authorList>
    </citation>
    <scope>NUCLEOTIDE SEQUENCE</scope>
    <source>
        <strain evidence="4">CHK149-3286</strain>
    </source>
</reference>
<evidence type="ECO:0000259" key="3">
    <source>
        <dbReference type="SMART" id="SM00470"/>
    </source>
</evidence>
<dbReference type="AlphaFoldDB" id="A0A921H0D9"/>
<evidence type="ECO:0000313" key="4">
    <source>
        <dbReference type="EMBL" id="HJF67195.1"/>
    </source>
</evidence>
<dbReference type="RefSeq" id="WP_278674564.1">
    <property type="nucleotide sequence ID" value="NZ_DYVT01000030.1"/>
</dbReference>
<accession>A0A921H0D9</accession>
<name>A0A921H0D9_9STAP</name>
<protein>
    <submittedName>
        <fullName evidence="4">ParB N-terminal domain-containing protein</fullName>
    </submittedName>
</protein>
<sequence>MQEIIKIDISELKFDNDINQLVPEMTEEEFTDLVKSIDEEGQRTPIHINKDNSVLDGRHRVRALQELNQTEISAIKEDMTKSEALKFVRDTAVKRRTLNTNQKLNVVLNTKDLIEELQEKSKENRLANLKQNKPKSPVEPIGKKVKTPVKENAELAKLAGVSETTLKRAKKVKKENPSAYEEVIKNNSGWAKAYAELPSVKIKKSAEQKEVSDMNAPENLVESPIKEKRTPVKRDRREEINARAEAVTPEEKNIMISETNAMNIINISDNLLHLIEDIENLELTLQFLKTQNKEDLEKVIKMSKAINTIIEKGDLQNV</sequence>
<organism evidence="4 5">
    <name type="scientific">Staphylococcus kloosii</name>
    <dbReference type="NCBI Taxonomy" id="29384"/>
    <lineage>
        <taxon>Bacteria</taxon>
        <taxon>Bacillati</taxon>
        <taxon>Bacillota</taxon>
        <taxon>Bacilli</taxon>
        <taxon>Bacillales</taxon>
        <taxon>Staphylococcaceae</taxon>
        <taxon>Staphylococcus</taxon>
    </lineage>
</organism>
<dbReference type="Pfam" id="PF02195">
    <property type="entry name" value="ParB_N"/>
    <property type="match status" value="1"/>
</dbReference>
<dbReference type="InterPro" id="IPR003115">
    <property type="entry name" value="ParB_N"/>
</dbReference>
<feature type="coiled-coil region" evidence="1">
    <location>
        <begin position="271"/>
        <end position="298"/>
    </location>
</feature>
<evidence type="ECO:0000313" key="5">
    <source>
        <dbReference type="Proteomes" id="UP000706163"/>
    </source>
</evidence>
<dbReference type="Gene3D" id="3.90.1530.10">
    <property type="entry name" value="Conserved hypothetical protein from pyrococcus furiosus pfu- 392566-001, ParB domain"/>
    <property type="match status" value="1"/>
</dbReference>
<proteinExistence type="predicted"/>
<dbReference type="InterPro" id="IPR036086">
    <property type="entry name" value="ParB/Sulfiredoxin_sf"/>
</dbReference>
<comment type="caution">
    <text evidence="4">The sequence shown here is derived from an EMBL/GenBank/DDBJ whole genome shotgun (WGS) entry which is preliminary data.</text>
</comment>
<dbReference type="Proteomes" id="UP000706163">
    <property type="component" value="Unassembled WGS sequence"/>
</dbReference>